<organism evidence="1 2">
    <name type="scientific">Gilliamella apis</name>
    <dbReference type="NCBI Taxonomy" id="1970738"/>
    <lineage>
        <taxon>Bacteria</taxon>
        <taxon>Pseudomonadati</taxon>
        <taxon>Pseudomonadota</taxon>
        <taxon>Gammaproteobacteria</taxon>
        <taxon>Orbales</taxon>
        <taxon>Orbaceae</taxon>
        <taxon>Gilliamella</taxon>
    </lineage>
</organism>
<evidence type="ECO:0000313" key="1">
    <source>
        <dbReference type="EMBL" id="OTQ54481.1"/>
    </source>
</evidence>
<dbReference type="RefSeq" id="WP_065578649.1">
    <property type="nucleotide sequence ID" value="NZ_CAMLFL010000015.1"/>
</dbReference>
<dbReference type="OrthoDB" id="6636280at2"/>
<dbReference type="PROSITE" id="PS51257">
    <property type="entry name" value="PROKAR_LIPOPROTEIN"/>
    <property type="match status" value="1"/>
</dbReference>
<dbReference type="AlphaFoldDB" id="A0A242NXG4"/>
<sequence>MKKLLLLTCLGFVFSGCSVHHQFNDRLSYQSLKQIKSEIHITKKQSLDITWIPSDFTSRIDIQGASGFVGGGTRTRIPIGIGLSSRIEEAISTYADLNSGGRKLTLIVNNAKTKFTYGVTNIDSASVILNVTFELSGNRWTKEFSTKQNDSGVKDAKVTSVIEYAWDQIALDVAREIATHL</sequence>
<dbReference type="EMBL" id="NASK01000033">
    <property type="protein sequence ID" value="OTQ54481.1"/>
    <property type="molecule type" value="Genomic_DNA"/>
</dbReference>
<evidence type="ECO:0000313" key="2">
    <source>
        <dbReference type="Proteomes" id="UP000194968"/>
    </source>
</evidence>
<name>A0A242NXG4_9GAMM</name>
<comment type="caution">
    <text evidence="1">The sequence shown here is derived from an EMBL/GenBank/DDBJ whole genome shotgun (WGS) entry which is preliminary data.</text>
</comment>
<reference evidence="1 2" key="1">
    <citation type="submission" date="2017-03" db="EMBL/GenBank/DDBJ databases">
        <title>Comparative genomics of honeybee gut symbionts reveal geographically distinct and subgroup specific antibiotic resistance.</title>
        <authorList>
            <person name="Ludvigsen J."/>
            <person name="Porcellato D."/>
            <person name="Labee-Lund T.M."/>
            <person name="Amdam G.V."/>
            <person name="Rudi K."/>
        </authorList>
    </citation>
    <scope>NUCLEOTIDE SEQUENCE [LARGE SCALE GENOMIC DNA]</scope>
    <source>
        <strain evidence="1 2">A-4-12</strain>
    </source>
</reference>
<protein>
    <recommendedName>
        <fullName evidence="3">Lipoprotein</fullName>
    </recommendedName>
</protein>
<proteinExistence type="predicted"/>
<gene>
    <name evidence="1" type="ORF">B6D06_00205</name>
</gene>
<evidence type="ECO:0008006" key="3">
    <source>
        <dbReference type="Google" id="ProtNLM"/>
    </source>
</evidence>
<accession>A0A242P0T1</accession>
<dbReference type="Proteomes" id="UP000194968">
    <property type="component" value="Unassembled WGS sequence"/>
</dbReference>
<accession>A0A242NXG4</accession>
<dbReference type="GeneID" id="99745172"/>